<keyword evidence="3" id="KW-0309">Germination</keyword>
<comment type="caution">
    <text evidence="11">The sequence shown here is derived from an EMBL/GenBank/DDBJ whole genome shotgun (WGS) entry which is preliminary data.</text>
</comment>
<dbReference type="InterPro" id="IPR008844">
    <property type="entry name" value="Spore_GerAC-like"/>
</dbReference>
<evidence type="ECO:0000313" key="12">
    <source>
        <dbReference type="Proteomes" id="UP000326671"/>
    </source>
</evidence>
<dbReference type="InterPro" id="IPR046953">
    <property type="entry name" value="Spore_GerAC-like_C"/>
</dbReference>
<dbReference type="EMBL" id="VYKL01000022">
    <property type="protein sequence ID" value="KAA9022570.1"/>
    <property type="molecule type" value="Genomic_DNA"/>
</dbReference>
<gene>
    <name evidence="11" type="ORF">F4V44_14950</name>
</gene>
<evidence type="ECO:0000256" key="8">
    <source>
        <dbReference type="SAM" id="Coils"/>
    </source>
</evidence>
<keyword evidence="12" id="KW-1185">Reference proteome</keyword>
<evidence type="ECO:0000259" key="9">
    <source>
        <dbReference type="Pfam" id="PF05504"/>
    </source>
</evidence>
<comment type="similarity">
    <text evidence="2">Belongs to the GerABKC lipoprotein family.</text>
</comment>
<evidence type="ECO:0000256" key="4">
    <source>
        <dbReference type="ARBA" id="ARBA00022729"/>
    </source>
</evidence>
<feature type="domain" description="Spore germination protein N-terminal" evidence="10">
    <location>
        <begin position="35"/>
        <end position="213"/>
    </location>
</feature>
<feature type="domain" description="Spore germination GerAC-like C-terminal" evidence="9">
    <location>
        <begin position="249"/>
        <end position="419"/>
    </location>
</feature>
<comment type="subcellular location">
    <subcellularLocation>
        <location evidence="1">Membrane</location>
        <topology evidence="1">Lipid-anchor</topology>
    </subcellularLocation>
</comment>
<evidence type="ECO:0000256" key="7">
    <source>
        <dbReference type="ARBA" id="ARBA00023288"/>
    </source>
</evidence>
<accession>A0A5J5HPG0</accession>
<dbReference type="InterPro" id="IPR038501">
    <property type="entry name" value="Spore_GerAC_C_sf"/>
</dbReference>
<dbReference type="Proteomes" id="UP000326671">
    <property type="component" value="Unassembled WGS sequence"/>
</dbReference>
<keyword evidence="4" id="KW-0732">Signal</keyword>
<evidence type="ECO:0000256" key="5">
    <source>
        <dbReference type="ARBA" id="ARBA00023136"/>
    </source>
</evidence>
<evidence type="ECO:0000256" key="2">
    <source>
        <dbReference type="ARBA" id="ARBA00007886"/>
    </source>
</evidence>
<dbReference type="PANTHER" id="PTHR35789:SF1">
    <property type="entry name" value="SPORE GERMINATION PROTEIN B3"/>
    <property type="match status" value="1"/>
</dbReference>
<dbReference type="Pfam" id="PF05504">
    <property type="entry name" value="Spore_GerAC"/>
    <property type="match status" value="1"/>
</dbReference>
<keyword evidence="5" id="KW-0472">Membrane</keyword>
<evidence type="ECO:0000256" key="6">
    <source>
        <dbReference type="ARBA" id="ARBA00023139"/>
    </source>
</evidence>
<keyword evidence="6" id="KW-0564">Palmitate</keyword>
<dbReference type="GO" id="GO:0016020">
    <property type="term" value="C:membrane"/>
    <property type="evidence" value="ECO:0007669"/>
    <property type="project" value="UniProtKB-SubCell"/>
</dbReference>
<feature type="coiled-coil region" evidence="8">
    <location>
        <begin position="335"/>
        <end position="370"/>
    </location>
</feature>
<dbReference type="PROSITE" id="PS51257">
    <property type="entry name" value="PROKAR_LIPOPROTEIN"/>
    <property type="match status" value="1"/>
</dbReference>
<reference evidence="11 12" key="1">
    <citation type="submission" date="2019-09" db="EMBL/GenBank/DDBJ databases">
        <title>Whole genome sequences of isolates from the Mars Exploration Rovers.</title>
        <authorList>
            <person name="Seuylemezian A."/>
            <person name="Vaishampayan P."/>
        </authorList>
    </citation>
    <scope>NUCLEOTIDE SEQUENCE [LARGE SCALE GENOMIC DNA]</scope>
    <source>
        <strain evidence="11 12">MER_TA_151</strain>
    </source>
</reference>
<protein>
    <submittedName>
        <fullName evidence="11">Ger(X)C family spore germination protein</fullName>
    </submittedName>
</protein>
<dbReference type="GO" id="GO:0009847">
    <property type="term" value="P:spore germination"/>
    <property type="evidence" value="ECO:0007669"/>
    <property type="project" value="InterPro"/>
</dbReference>
<evidence type="ECO:0000313" key="11">
    <source>
        <dbReference type="EMBL" id="KAA9022570.1"/>
    </source>
</evidence>
<dbReference type="OrthoDB" id="9816067at2"/>
<keyword evidence="8" id="KW-0175">Coiled coil</keyword>
<evidence type="ECO:0000259" key="10">
    <source>
        <dbReference type="Pfam" id="PF25198"/>
    </source>
</evidence>
<dbReference type="Gene3D" id="3.30.300.210">
    <property type="entry name" value="Nutrient germinant receptor protein C, domain 3"/>
    <property type="match status" value="1"/>
</dbReference>
<dbReference type="PANTHER" id="PTHR35789">
    <property type="entry name" value="SPORE GERMINATION PROTEIN B3"/>
    <property type="match status" value="1"/>
</dbReference>
<dbReference type="NCBIfam" id="TIGR02887">
    <property type="entry name" value="spore_ger_x_C"/>
    <property type="match status" value="1"/>
</dbReference>
<dbReference type="AlphaFoldDB" id="A0A5J5HPG0"/>
<dbReference type="Pfam" id="PF25198">
    <property type="entry name" value="Spore_GerAC_N"/>
    <property type="match status" value="1"/>
</dbReference>
<evidence type="ECO:0000256" key="3">
    <source>
        <dbReference type="ARBA" id="ARBA00022544"/>
    </source>
</evidence>
<sequence>MGRSKNKGGKGWMKRKEGSFLILLSLVLLLTGCWDKKEVEERSYVMAIGLDLPTGLDIEKEQAIDVTFQFSNPKLNIKGASSSGGSELKEIVSLTAPDLVTARNMANSFVTREISFTHNKVLIVSEDLAKTETFYRLLSTAFKDREVRREMSIIVTEGKASEFIAKNKPEMMIRPHRYYQFLIDRATETGLVPESTINRFFAITDGDADLFLAMYGSYNKNTNAGFQDEDQYTAGQVPKKGGNPVQLIGSAVFKEGKMIGKLSGEETRIARLLDNTANIRDLFSSFPDPLDKRYKIAVRIRKTNKNKIEVKLRNGPPKINVTYPLDMKILSIPSMINYAENLENQKKLKLALEEKLKENAEKLIEKTQREFKTEPFYWSLYVRPLFSTVKEYEEWDWNNKRYPFADVHITVDLNITGFGKQFGESEIEKVID</sequence>
<name>A0A5J5HPG0_9BACI</name>
<evidence type="ECO:0000256" key="1">
    <source>
        <dbReference type="ARBA" id="ARBA00004635"/>
    </source>
</evidence>
<dbReference type="InterPro" id="IPR057336">
    <property type="entry name" value="GerAC_N"/>
</dbReference>
<keyword evidence="7" id="KW-0449">Lipoprotein</keyword>
<proteinExistence type="inferred from homology"/>
<organism evidence="11 12">
    <name type="scientific">Niallia endozanthoxylica</name>
    <dbReference type="NCBI Taxonomy" id="2036016"/>
    <lineage>
        <taxon>Bacteria</taxon>
        <taxon>Bacillati</taxon>
        <taxon>Bacillota</taxon>
        <taxon>Bacilli</taxon>
        <taxon>Bacillales</taxon>
        <taxon>Bacillaceae</taxon>
        <taxon>Niallia</taxon>
    </lineage>
</organism>